<keyword evidence="3" id="KW-1185">Reference proteome</keyword>
<organism evidence="2 3">
    <name type="scientific">Pseudovibrio axinellae</name>
    <dbReference type="NCBI Taxonomy" id="989403"/>
    <lineage>
        <taxon>Bacteria</taxon>
        <taxon>Pseudomonadati</taxon>
        <taxon>Pseudomonadota</taxon>
        <taxon>Alphaproteobacteria</taxon>
        <taxon>Hyphomicrobiales</taxon>
        <taxon>Stappiaceae</taxon>
        <taxon>Pseudovibrio</taxon>
    </lineage>
</organism>
<reference evidence="2 3" key="1">
    <citation type="journal article" date="2016" name="Front. Microbiol.">
        <title>Comparative Genomic Analysis Reveals a Diverse Repertoire of Genes Involved in Prokaryote-Eukaryote Interactions within the Pseudovibrio Genus.</title>
        <authorList>
            <person name="Romano S."/>
            <person name="Fernandez-Guerra A."/>
            <person name="Reen F.J."/>
            <person name="Glockner F.O."/>
            <person name="Crowley S.P."/>
            <person name="O'Sullivan O."/>
            <person name="Cotter P.D."/>
            <person name="Adams C."/>
            <person name="Dobson A.D."/>
            <person name="O'Gara F."/>
        </authorList>
    </citation>
    <scope>NUCLEOTIDE SEQUENCE [LARGE SCALE GENOMIC DNA]</scope>
    <source>
        <strain evidence="2 3">Ad2</strain>
    </source>
</reference>
<dbReference type="EMBL" id="LMCB01000029">
    <property type="protein sequence ID" value="KZL17797.1"/>
    <property type="molecule type" value="Genomic_DNA"/>
</dbReference>
<evidence type="ECO:0000256" key="1">
    <source>
        <dbReference type="SAM" id="SignalP"/>
    </source>
</evidence>
<gene>
    <name evidence="2" type="ORF">PsAD2_02915</name>
</gene>
<dbReference type="PATRIC" id="fig|989403.3.peg.3125"/>
<feature type="signal peptide" evidence="1">
    <location>
        <begin position="1"/>
        <end position="21"/>
    </location>
</feature>
<proteinExistence type="predicted"/>
<name>A0A165XKM2_9HYPH</name>
<sequence length="155" mass="17148">MKIRALFLAGIFVVPAAPGLAQNETMPVDNQFDLSGTYECISVNHKSPSEDHTNKDLMLTLIEDGGRDFQSYDISWAYTVQGKKVSAKAVGLLQNETLSLTYTLNFSSAKTINGVEVMRFNKMGEDWFIHGKWLRNDGTYNTGSIACVLLSTTSK</sequence>
<comment type="caution">
    <text evidence="2">The sequence shown here is derived from an EMBL/GenBank/DDBJ whole genome shotgun (WGS) entry which is preliminary data.</text>
</comment>
<protein>
    <submittedName>
        <fullName evidence="2">Uncharacterized protein</fullName>
    </submittedName>
</protein>
<dbReference type="Proteomes" id="UP000076577">
    <property type="component" value="Unassembled WGS sequence"/>
</dbReference>
<evidence type="ECO:0000313" key="2">
    <source>
        <dbReference type="EMBL" id="KZL17797.1"/>
    </source>
</evidence>
<dbReference type="RefSeq" id="WP_068007166.1">
    <property type="nucleotide sequence ID" value="NZ_FOFM01000001.1"/>
</dbReference>
<dbReference type="AlphaFoldDB" id="A0A165XKM2"/>
<evidence type="ECO:0000313" key="3">
    <source>
        <dbReference type="Proteomes" id="UP000076577"/>
    </source>
</evidence>
<feature type="chain" id="PRO_5007869094" evidence="1">
    <location>
        <begin position="22"/>
        <end position="155"/>
    </location>
</feature>
<accession>A0A165XKM2</accession>
<keyword evidence="1" id="KW-0732">Signal</keyword>